<sequence>MLIIACLSITIRKPKRPQAEETRKTVQILGILRERDYLLGLIAGILICFPLFFPAVYIQLYSVTKGLPATFSFYSVGFQLLLTTLACGLVINELQLTILNASSILGRVIFSILAARYGNIETVVVTVFGLGATLFGLLGVSSVASEVVVIFILGLFLGGVSALQPSVYANTAKSQPHELGARLGIPSLAATIPCLIRPPIDGAFLTDKFQWWRPIVFVGILTMLGGVLYLSILLWPVKGNSGAVTASVTCPSDGGSLEEKEDGDGQPGNP</sequence>
<proteinExistence type="predicted"/>
<feature type="transmembrane region" description="Helical" evidence="2">
    <location>
        <begin position="123"/>
        <end position="140"/>
    </location>
</feature>
<feature type="transmembrane region" description="Helical" evidence="2">
    <location>
        <begin position="147"/>
        <end position="167"/>
    </location>
</feature>
<accession>A0A165WMN8</accession>
<protein>
    <recommendedName>
        <fullName evidence="5">MFS general substrate transporter</fullName>
    </recommendedName>
</protein>
<dbReference type="Gene3D" id="1.20.1250.20">
    <property type="entry name" value="MFS general substrate transporter like domains"/>
    <property type="match status" value="1"/>
</dbReference>
<reference evidence="3 4" key="1">
    <citation type="journal article" date="2016" name="Mol. Biol. Evol.">
        <title>Comparative Genomics of Early-Diverging Mushroom-Forming Fungi Provides Insights into the Origins of Lignocellulose Decay Capabilities.</title>
        <authorList>
            <person name="Nagy L.G."/>
            <person name="Riley R."/>
            <person name="Tritt A."/>
            <person name="Adam C."/>
            <person name="Daum C."/>
            <person name="Floudas D."/>
            <person name="Sun H."/>
            <person name="Yadav J.S."/>
            <person name="Pangilinan J."/>
            <person name="Larsson K.H."/>
            <person name="Matsuura K."/>
            <person name="Barry K."/>
            <person name="Labutti K."/>
            <person name="Kuo R."/>
            <person name="Ohm R.A."/>
            <person name="Bhattacharya S.S."/>
            <person name="Shirouzu T."/>
            <person name="Yoshinaga Y."/>
            <person name="Martin F.M."/>
            <person name="Grigoriev I.V."/>
            <person name="Hibbett D.S."/>
        </authorList>
    </citation>
    <scope>NUCLEOTIDE SEQUENCE [LARGE SCALE GENOMIC DNA]</scope>
    <source>
        <strain evidence="3 4">HHB10207 ss-3</strain>
    </source>
</reference>
<feature type="transmembrane region" description="Helical" evidence="2">
    <location>
        <begin position="37"/>
        <end position="59"/>
    </location>
</feature>
<feature type="transmembrane region" description="Helical" evidence="2">
    <location>
        <begin position="215"/>
        <end position="235"/>
    </location>
</feature>
<gene>
    <name evidence="3" type="ORF">SISSUDRAFT_1067841</name>
</gene>
<keyword evidence="4" id="KW-1185">Reference proteome</keyword>
<feature type="region of interest" description="Disordered" evidence="1">
    <location>
        <begin position="250"/>
        <end position="270"/>
    </location>
</feature>
<keyword evidence="2" id="KW-1133">Transmembrane helix</keyword>
<keyword evidence="2" id="KW-0472">Membrane</keyword>
<evidence type="ECO:0000256" key="1">
    <source>
        <dbReference type="SAM" id="MobiDB-lite"/>
    </source>
</evidence>
<organism evidence="3 4">
    <name type="scientific">Sistotremastrum suecicum HHB10207 ss-3</name>
    <dbReference type="NCBI Taxonomy" id="1314776"/>
    <lineage>
        <taxon>Eukaryota</taxon>
        <taxon>Fungi</taxon>
        <taxon>Dikarya</taxon>
        <taxon>Basidiomycota</taxon>
        <taxon>Agaricomycotina</taxon>
        <taxon>Agaricomycetes</taxon>
        <taxon>Sistotremastrales</taxon>
        <taxon>Sistotremastraceae</taxon>
        <taxon>Sistotremastrum</taxon>
    </lineage>
</organism>
<dbReference type="Proteomes" id="UP000076798">
    <property type="component" value="Unassembled WGS sequence"/>
</dbReference>
<dbReference type="InterPro" id="IPR036259">
    <property type="entry name" value="MFS_trans_sf"/>
</dbReference>
<keyword evidence="2" id="KW-0812">Transmembrane</keyword>
<evidence type="ECO:0008006" key="5">
    <source>
        <dbReference type="Google" id="ProtNLM"/>
    </source>
</evidence>
<name>A0A165WMN8_9AGAM</name>
<dbReference type="EMBL" id="KV428639">
    <property type="protein sequence ID" value="KZT31341.1"/>
    <property type="molecule type" value="Genomic_DNA"/>
</dbReference>
<evidence type="ECO:0000256" key="2">
    <source>
        <dbReference type="SAM" id="Phobius"/>
    </source>
</evidence>
<dbReference type="AlphaFoldDB" id="A0A165WMN8"/>
<dbReference type="OrthoDB" id="6499973at2759"/>
<feature type="transmembrane region" description="Helical" evidence="2">
    <location>
        <begin position="98"/>
        <end position="117"/>
    </location>
</feature>
<evidence type="ECO:0000313" key="4">
    <source>
        <dbReference type="Proteomes" id="UP000076798"/>
    </source>
</evidence>
<dbReference type="SUPFAM" id="SSF103473">
    <property type="entry name" value="MFS general substrate transporter"/>
    <property type="match status" value="1"/>
</dbReference>
<feature type="transmembrane region" description="Helical" evidence="2">
    <location>
        <begin position="71"/>
        <end position="91"/>
    </location>
</feature>
<evidence type="ECO:0000313" key="3">
    <source>
        <dbReference type="EMBL" id="KZT31341.1"/>
    </source>
</evidence>